<dbReference type="Proteomes" id="UP001140510">
    <property type="component" value="Unassembled WGS sequence"/>
</dbReference>
<accession>A0A9W8ZA49</accession>
<protein>
    <submittedName>
        <fullName evidence="2">Uncharacterized protein</fullName>
    </submittedName>
</protein>
<keyword evidence="3" id="KW-1185">Reference proteome</keyword>
<sequence>MRLDIIHFERDGKTMKDWHQTDVILSLLQRPAIKAEWVRILQSQPQLRDDFGWNKHSTGRVEGYPENGKMPHLQDQLEYFKTGDDAAALAQVAFSKIAFPSRPPQAPRKDSEAHHTAAQKPMMEEQVSWDPFTTTIPEDPTLPESMRQFEFDFGLNTTDYIFDDTGFFY</sequence>
<proteinExistence type="predicted"/>
<dbReference type="EMBL" id="JAPEVA010000074">
    <property type="protein sequence ID" value="KAJ4401431.1"/>
    <property type="molecule type" value="Genomic_DNA"/>
</dbReference>
<dbReference type="OrthoDB" id="654211at2759"/>
<comment type="caution">
    <text evidence="2">The sequence shown here is derived from an EMBL/GenBank/DDBJ whole genome shotgun (WGS) entry which is preliminary data.</text>
</comment>
<gene>
    <name evidence="2" type="ORF">N0V91_007981</name>
</gene>
<evidence type="ECO:0000256" key="1">
    <source>
        <dbReference type="SAM" id="MobiDB-lite"/>
    </source>
</evidence>
<feature type="region of interest" description="Disordered" evidence="1">
    <location>
        <begin position="100"/>
        <end position="124"/>
    </location>
</feature>
<evidence type="ECO:0000313" key="2">
    <source>
        <dbReference type="EMBL" id="KAJ4401431.1"/>
    </source>
</evidence>
<dbReference type="AlphaFoldDB" id="A0A9W8ZA49"/>
<organism evidence="2 3">
    <name type="scientific">Didymella pomorum</name>
    <dbReference type="NCBI Taxonomy" id="749634"/>
    <lineage>
        <taxon>Eukaryota</taxon>
        <taxon>Fungi</taxon>
        <taxon>Dikarya</taxon>
        <taxon>Ascomycota</taxon>
        <taxon>Pezizomycotina</taxon>
        <taxon>Dothideomycetes</taxon>
        <taxon>Pleosporomycetidae</taxon>
        <taxon>Pleosporales</taxon>
        <taxon>Pleosporineae</taxon>
        <taxon>Didymellaceae</taxon>
        <taxon>Didymella</taxon>
    </lineage>
</organism>
<name>A0A9W8ZA49_9PLEO</name>
<evidence type="ECO:0000313" key="3">
    <source>
        <dbReference type="Proteomes" id="UP001140510"/>
    </source>
</evidence>
<reference evidence="2" key="1">
    <citation type="submission" date="2022-10" db="EMBL/GenBank/DDBJ databases">
        <title>Tapping the CABI collections for fungal endophytes: first genome assemblies for Collariella, Neodidymelliopsis, Ascochyta clinopodiicola, Didymella pomorum, Didymosphaeria variabile, Neocosmospora piperis and Neocucurbitaria cava.</title>
        <authorList>
            <person name="Hill R."/>
        </authorList>
    </citation>
    <scope>NUCLEOTIDE SEQUENCE</scope>
    <source>
        <strain evidence="2">IMI 355091</strain>
    </source>
</reference>